<evidence type="ECO:0000313" key="1">
    <source>
        <dbReference type="EMBL" id="KAL3814220.1"/>
    </source>
</evidence>
<protein>
    <submittedName>
        <fullName evidence="1">Uncharacterized protein</fullName>
    </submittedName>
</protein>
<dbReference type="PANTHER" id="PTHR31722:SF71">
    <property type="entry name" value="GENOME ASSEMBLY, CHROMOSOME: A05"/>
    <property type="match status" value="1"/>
</dbReference>
<reference evidence="1 2" key="1">
    <citation type="submission" date="2024-12" db="EMBL/GenBank/DDBJ databases">
        <title>The unique morphological basis and parallel evolutionary history of personate flowers in Penstemon.</title>
        <authorList>
            <person name="Depatie T.H."/>
            <person name="Wessinger C.A."/>
        </authorList>
    </citation>
    <scope>NUCLEOTIDE SEQUENCE [LARGE SCALE GENOMIC DNA]</scope>
    <source>
        <strain evidence="1">WTNN_2</strain>
        <tissue evidence="1">Leaf</tissue>
    </source>
</reference>
<dbReference type="PANTHER" id="PTHR31722">
    <property type="entry name" value="OS06G0675200 PROTEIN"/>
    <property type="match status" value="1"/>
</dbReference>
<comment type="caution">
    <text evidence="1">The sequence shown here is derived from an EMBL/GenBank/DDBJ whole genome shotgun (WGS) entry which is preliminary data.</text>
</comment>
<evidence type="ECO:0000313" key="2">
    <source>
        <dbReference type="Proteomes" id="UP001634393"/>
    </source>
</evidence>
<keyword evidence="2" id="KW-1185">Reference proteome</keyword>
<proteinExistence type="predicted"/>
<dbReference type="AlphaFoldDB" id="A0ABD3RMM3"/>
<dbReference type="Proteomes" id="UP001634393">
    <property type="component" value="Unassembled WGS sequence"/>
</dbReference>
<sequence>MACLNMLNNEQHQHLYNNSIGPRISFSNDFADFQQTMKQENSYREAPVSSDFEFSLPNKTMITADELFSKGKLLPMKENCTKITTLRDELRAGDDEYDDVQPRLSKGTSRWKQRLGLKRSHIVPMRSDKVIEGALERIDETRATNMTCEDVFAKFEGSF</sequence>
<gene>
    <name evidence="1" type="ORF">ACJIZ3_015488</name>
</gene>
<organism evidence="1 2">
    <name type="scientific">Penstemon smallii</name>
    <dbReference type="NCBI Taxonomy" id="265156"/>
    <lineage>
        <taxon>Eukaryota</taxon>
        <taxon>Viridiplantae</taxon>
        <taxon>Streptophyta</taxon>
        <taxon>Embryophyta</taxon>
        <taxon>Tracheophyta</taxon>
        <taxon>Spermatophyta</taxon>
        <taxon>Magnoliopsida</taxon>
        <taxon>eudicotyledons</taxon>
        <taxon>Gunneridae</taxon>
        <taxon>Pentapetalae</taxon>
        <taxon>asterids</taxon>
        <taxon>lamiids</taxon>
        <taxon>Lamiales</taxon>
        <taxon>Plantaginaceae</taxon>
        <taxon>Cheloneae</taxon>
        <taxon>Penstemon</taxon>
    </lineage>
</organism>
<accession>A0ABD3RMM3</accession>
<name>A0ABD3RMM3_9LAMI</name>
<dbReference type="EMBL" id="JBJXBP010000008">
    <property type="protein sequence ID" value="KAL3814220.1"/>
    <property type="molecule type" value="Genomic_DNA"/>
</dbReference>